<reference evidence="2" key="1">
    <citation type="journal article" date="2024" name="Int. J. Syst. Evol. Microbiol.">
        <title>Methylomarinovum tepidoasis sp. nov., a moderately thermophilic methanotroph of the family Methylothermaceae isolated from a deep-sea hydrothermal field.</title>
        <authorList>
            <person name="Hirayama H."/>
            <person name="Takaki Y."/>
            <person name="Abe M."/>
            <person name="Miyazaki M."/>
            <person name="Uematsu K."/>
            <person name="Matsui Y."/>
            <person name="Takai K."/>
        </authorList>
    </citation>
    <scope>NUCLEOTIDE SEQUENCE [LARGE SCALE GENOMIC DNA]</scope>
    <source>
        <strain evidence="2">IN45</strain>
    </source>
</reference>
<proteinExistence type="predicted"/>
<keyword evidence="2" id="KW-1185">Reference proteome</keyword>
<dbReference type="Proteomes" id="UP001321450">
    <property type="component" value="Chromosome"/>
</dbReference>
<sequence>MLPAWVNQYPPLLAELEEAVDLLRKRDRFFPGPGRGAILNQDTKDMLALVAQMKAKLARVLEENSIIAFLEITTRPISQDAKETCEWLREHDELLAEAYKAGRNLYLMQACLMGFENALLGLQAHTKPQRKRPGKYLECFVIHHILRACDCHLIEDKVRRQALVDFVFGKAGVEPPSERTYRRWVRHQAKVRRQIMEMRTKIPPKFIDF</sequence>
<dbReference type="EMBL" id="AP024718">
    <property type="protein sequence ID" value="BCX88479.1"/>
    <property type="molecule type" value="Genomic_DNA"/>
</dbReference>
<dbReference type="RefSeq" id="WP_286293607.1">
    <property type="nucleotide sequence ID" value="NZ_AP024718.1"/>
</dbReference>
<protein>
    <submittedName>
        <fullName evidence="1">Uncharacterized protein</fullName>
    </submittedName>
</protein>
<dbReference type="KEGG" id="meiy:MIN45_P0848"/>
<name>A0AAU9D0I0_9GAMM</name>
<dbReference type="AlphaFoldDB" id="A0AAU9D0I0"/>
<accession>A0AAU9D0I0</accession>
<evidence type="ECO:0000313" key="1">
    <source>
        <dbReference type="EMBL" id="BCX88479.1"/>
    </source>
</evidence>
<evidence type="ECO:0000313" key="2">
    <source>
        <dbReference type="Proteomes" id="UP001321450"/>
    </source>
</evidence>
<gene>
    <name evidence="1" type="ORF">MIN45_P0848</name>
</gene>
<organism evidence="1 2">
    <name type="scientific">Methylomarinovum tepidoasis</name>
    <dbReference type="NCBI Taxonomy" id="2840183"/>
    <lineage>
        <taxon>Bacteria</taxon>
        <taxon>Pseudomonadati</taxon>
        <taxon>Pseudomonadota</taxon>
        <taxon>Gammaproteobacteria</taxon>
        <taxon>Methylococcales</taxon>
        <taxon>Methylothermaceae</taxon>
        <taxon>Methylomarinovum</taxon>
    </lineage>
</organism>